<reference evidence="2 3" key="1">
    <citation type="submission" date="2024-05" db="EMBL/GenBank/DDBJ databases">
        <title>Genome sequencing and assembly of Indian major carp, Cirrhinus mrigala (Hamilton, 1822).</title>
        <authorList>
            <person name="Mohindra V."/>
            <person name="Chowdhury L.M."/>
            <person name="Lal K."/>
            <person name="Jena J.K."/>
        </authorList>
    </citation>
    <scope>NUCLEOTIDE SEQUENCE [LARGE SCALE GENOMIC DNA]</scope>
    <source>
        <strain evidence="2">CM1030</strain>
        <tissue evidence="2">Blood</tissue>
    </source>
</reference>
<dbReference type="PANTHER" id="PTHR35617:SF3">
    <property type="entry name" value="CORE-BINDING (CB) DOMAIN-CONTAINING PROTEIN"/>
    <property type="match status" value="1"/>
</dbReference>
<sequence>ALVKDQGSLRITVCDVPPAKPPQKSCTAKYAPVELLKQDARLSHGEPSVSFGTPEEDIMSIAASEEDLPLSETDAELAAMLLRVAKSIELEVPKAPSPERSRLDDWFLGAKGDVPPCPDPVPFFLRAGIRHYGIQGRRYVYYRSVDPARTPTGGLASPPQPVLLVDPDGTTFFARRLPRFRGIRFTSVRSDIDASVLRAEIAVLLAKDTIKPVPPTEMKSGFYNPNFIVPKKSAPLWEQGIRILNYLNDWLIIAHLRDLLCQQGPGASAPQPFGASGQPGEEQSLPCAEHLFSCLSLEDSPEEGPSFSGDGHHLAPAPRPVEPPRVAPGRDAADFAGLPQAVVDTITQARAPSTRQAYALKWGPTEMFGRSGACLPARKVGAEAVPLHPEGVRCSNYSVSRSLGKHHLIIRFLRGARRSNPPRPCLIPSWDLSVVLLGLRRAPFEPLGSAELKFLPLKTALLTALASIKRVGDLEAFSVSEVCLEFGPADSHVTLTPRPGYVPKVPTTPFRDQVVNLQAPPSEEADPALALLCPVRVLRVYVDHTQSFRCSEQLFVCFGGQQKGECCLQAEVGPLGGRCHHLGVRVPRRAVPPRS</sequence>
<proteinExistence type="predicted"/>
<feature type="region of interest" description="Disordered" evidence="1">
    <location>
        <begin position="298"/>
        <end position="322"/>
    </location>
</feature>
<organism evidence="2 3">
    <name type="scientific">Cirrhinus mrigala</name>
    <name type="common">Mrigala</name>
    <dbReference type="NCBI Taxonomy" id="683832"/>
    <lineage>
        <taxon>Eukaryota</taxon>
        <taxon>Metazoa</taxon>
        <taxon>Chordata</taxon>
        <taxon>Craniata</taxon>
        <taxon>Vertebrata</taxon>
        <taxon>Euteleostomi</taxon>
        <taxon>Actinopterygii</taxon>
        <taxon>Neopterygii</taxon>
        <taxon>Teleostei</taxon>
        <taxon>Ostariophysi</taxon>
        <taxon>Cypriniformes</taxon>
        <taxon>Cyprinidae</taxon>
        <taxon>Labeoninae</taxon>
        <taxon>Labeonini</taxon>
        <taxon>Cirrhinus</taxon>
    </lineage>
</organism>
<evidence type="ECO:0000313" key="2">
    <source>
        <dbReference type="EMBL" id="KAL0146524.1"/>
    </source>
</evidence>
<dbReference type="EMBL" id="JAMKFB020000915">
    <property type="protein sequence ID" value="KAL0146524.1"/>
    <property type="molecule type" value="Genomic_DNA"/>
</dbReference>
<accession>A0ABD0MB26</accession>
<dbReference type="Proteomes" id="UP001529510">
    <property type="component" value="Unassembled WGS sequence"/>
</dbReference>
<comment type="caution">
    <text evidence="2">The sequence shown here is derived from an EMBL/GenBank/DDBJ whole genome shotgun (WGS) entry which is preliminary data.</text>
</comment>
<evidence type="ECO:0000313" key="3">
    <source>
        <dbReference type="Proteomes" id="UP001529510"/>
    </source>
</evidence>
<feature type="non-terminal residue" evidence="2">
    <location>
        <position position="1"/>
    </location>
</feature>
<evidence type="ECO:0000256" key="1">
    <source>
        <dbReference type="SAM" id="MobiDB-lite"/>
    </source>
</evidence>
<dbReference type="PANTHER" id="PTHR35617">
    <property type="entry name" value="PHAGE_INTEGRASE DOMAIN-CONTAINING PROTEIN"/>
    <property type="match status" value="1"/>
</dbReference>
<dbReference type="AlphaFoldDB" id="A0ABD0MB26"/>
<gene>
    <name evidence="2" type="ORF">M9458_058155</name>
</gene>
<protein>
    <submittedName>
        <fullName evidence="2">Uncharacterized protein</fullName>
    </submittedName>
</protein>
<name>A0ABD0MB26_CIRMR</name>
<keyword evidence="3" id="KW-1185">Reference proteome</keyword>